<keyword evidence="3" id="KW-1185">Reference proteome</keyword>
<protein>
    <recommendedName>
        <fullName evidence="4">DUF4203 domain-containing protein</fullName>
    </recommendedName>
</protein>
<dbReference type="Proteomes" id="UP001595846">
    <property type="component" value="Unassembled WGS sequence"/>
</dbReference>
<keyword evidence="1" id="KW-0472">Membrane</keyword>
<keyword evidence="1" id="KW-1133">Transmembrane helix</keyword>
<sequence length="269" mass="28747">MSRYRRKQQLRYGISSGILTFTAGWAIVTLITPTTAFKSVPRWKSTLWVYLGTNLIELSDSHTGGFGYNTVEPVKIVDLPDVVYLLPILAVTVAAGYTCYELRSTRVRHNISNALAAGAGYFLTGLVAMFISNVQPTISSLLLIAFVVGGGIWVGSTLLGYLSGGLPFLGIASLGSIAAIGILVLLGGIAILSAIQGLIMMAFGVAVVVGSSFGVSRQLERRGGRSPDVRFPRLRGLQLTVEKHWFPILVTTIVVLALAYGTSGRTIQI</sequence>
<evidence type="ECO:0000313" key="2">
    <source>
        <dbReference type="EMBL" id="MFC3957881.1"/>
    </source>
</evidence>
<name>A0ABD5NLQ0_9EURY</name>
<dbReference type="RefSeq" id="WP_256530572.1">
    <property type="nucleotide sequence ID" value="NZ_CP101824.1"/>
</dbReference>
<keyword evidence="1" id="KW-0812">Transmembrane</keyword>
<dbReference type="GeneID" id="73903260"/>
<feature type="transmembrane region" description="Helical" evidence="1">
    <location>
        <begin position="198"/>
        <end position="216"/>
    </location>
</feature>
<organism evidence="2 3">
    <name type="scientific">Halovivax cerinus</name>
    <dbReference type="NCBI Taxonomy" id="1487865"/>
    <lineage>
        <taxon>Archaea</taxon>
        <taxon>Methanobacteriati</taxon>
        <taxon>Methanobacteriota</taxon>
        <taxon>Stenosarchaea group</taxon>
        <taxon>Halobacteria</taxon>
        <taxon>Halobacteriales</taxon>
        <taxon>Natrialbaceae</taxon>
        <taxon>Halovivax</taxon>
    </lineage>
</organism>
<dbReference type="AlphaFoldDB" id="A0ABD5NLQ0"/>
<feature type="transmembrane region" description="Helical" evidence="1">
    <location>
        <begin position="138"/>
        <end position="161"/>
    </location>
</feature>
<evidence type="ECO:0000256" key="1">
    <source>
        <dbReference type="SAM" id="Phobius"/>
    </source>
</evidence>
<gene>
    <name evidence="2" type="ORF">ACFOUR_05780</name>
</gene>
<feature type="transmembrane region" description="Helical" evidence="1">
    <location>
        <begin position="245"/>
        <end position="263"/>
    </location>
</feature>
<proteinExistence type="predicted"/>
<evidence type="ECO:0000313" key="3">
    <source>
        <dbReference type="Proteomes" id="UP001595846"/>
    </source>
</evidence>
<feature type="transmembrane region" description="Helical" evidence="1">
    <location>
        <begin position="168"/>
        <end position="192"/>
    </location>
</feature>
<feature type="transmembrane region" description="Helical" evidence="1">
    <location>
        <begin position="12"/>
        <end position="32"/>
    </location>
</feature>
<dbReference type="EMBL" id="JBHSAQ010000002">
    <property type="protein sequence ID" value="MFC3957881.1"/>
    <property type="molecule type" value="Genomic_DNA"/>
</dbReference>
<accession>A0ABD5NLQ0</accession>
<feature type="transmembrane region" description="Helical" evidence="1">
    <location>
        <begin position="82"/>
        <end position="100"/>
    </location>
</feature>
<comment type="caution">
    <text evidence="2">The sequence shown here is derived from an EMBL/GenBank/DDBJ whole genome shotgun (WGS) entry which is preliminary data.</text>
</comment>
<evidence type="ECO:0008006" key="4">
    <source>
        <dbReference type="Google" id="ProtNLM"/>
    </source>
</evidence>
<reference evidence="2 3" key="1">
    <citation type="journal article" date="2019" name="Int. J. Syst. Evol. Microbiol.">
        <title>The Global Catalogue of Microorganisms (GCM) 10K type strain sequencing project: providing services to taxonomists for standard genome sequencing and annotation.</title>
        <authorList>
            <consortium name="The Broad Institute Genomics Platform"/>
            <consortium name="The Broad Institute Genome Sequencing Center for Infectious Disease"/>
            <person name="Wu L."/>
            <person name="Ma J."/>
        </authorList>
    </citation>
    <scope>NUCLEOTIDE SEQUENCE [LARGE SCALE GENOMIC DNA]</scope>
    <source>
        <strain evidence="2 3">IBRC-M 10256</strain>
    </source>
</reference>
<feature type="transmembrane region" description="Helical" evidence="1">
    <location>
        <begin position="112"/>
        <end position="132"/>
    </location>
</feature>